<dbReference type="EMBL" id="RSAS01000916">
    <property type="protein sequence ID" value="RRR65760.1"/>
    <property type="molecule type" value="Genomic_DNA"/>
</dbReference>
<evidence type="ECO:0000313" key="1">
    <source>
        <dbReference type="EMBL" id="RRR65760.1"/>
    </source>
</evidence>
<comment type="caution">
    <text evidence="1">The sequence shown here is derived from an EMBL/GenBank/DDBJ whole genome shotgun (WGS) entry which is preliminary data.</text>
</comment>
<dbReference type="InterPro" id="IPR008633">
    <property type="entry name" value="GvpH"/>
</dbReference>
<dbReference type="Pfam" id="PF05455">
    <property type="entry name" value="GvpH"/>
    <property type="match status" value="1"/>
</dbReference>
<name>A0A426TQZ1_9CHLR</name>
<proteinExistence type="predicted"/>
<accession>A0A426TQZ1</accession>
<dbReference type="SUPFAM" id="SSF49764">
    <property type="entry name" value="HSP20-like chaperones"/>
    <property type="match status" value="1"/>
</dbReference>
<dbReference type="InterPro" id="IPR008978">
    <property type="entry name" value="HSP20-like_chaperone"/>
</dbReference>
<organism evidence="1 2">
    <name type="scientific">Candidatus Viridilinea halotolerans</name>
    <dbReference type="NCBI Taxonomy" id="2491704"/>
    <lineage>
        <taxon>Bacteria</taxon>
        <taxon>Bacillati</taxon>
        <taxon>Chloroflexota</taxon>
        <taxon>Chloroflexia</taxon>
        <taxon>Chloroflexales</taxon>
        <taxon>Chloroflexineae</taxon>
        <taxon>Oscillochloridaceae</taxon>
        <taxon>Candidatus Viridilinea</taxon>
    </lineage>
</organism>
<dbReference type="CDD" id="cd06464">
    <property type="entry name" value="ACD_sHsps-like"/>
    <property type="match status" value="1"/>
</dbReference>
<dbReference type="AlphaFoldDB" id="A0A426TQZ1"/>
<sequence>MSDDPQRERRATTSGLGGIFKGLGDMLEILADLAERAPTEVHREGTIPASSDRPQAVYGFTVRTGISGPPRVERFGNVRSTPRGPEVAPVREPMVDLFDEGDELLVIAELPGVDDGEVEVTVEGTCLMLSTTGERRYAKELTLPAPADPATLQRTYRNGILELRVRKLVSG</sequence>
<evidence type="ECO:0000313" key="2">
    <source>
        <dbReference type="Proteomes" id="UP000280307"/>
    </source>
</evidence>
<reference evidence="1 2" key="1">
    <citation type="submission" date="2018-12" db="EMBL/GenBank/DDBJ databases">
        <title>Genome Sequence of Candidatus Viridilinea halotolerans isolated from saline sulfide-rich spring.</title>
        <authorList>
            <person name="Grouzdev D.S."/>
            <person name="Burganskaya E.I."/>
            <person name="Krutkina M.S."/>
            <person name="Sukhacheva M.V."/>
            <person name="Gorlenko V.M."/>
        </authorList>
    </citation>
    <scope>NUCLEOTIDE SEQUENCE [LARGE SCALE GENOMIC DNA]</scope>
    <source>
        <strain evidence="1">Chok-6</strain>
    </source>
</reference>
<gene>
    <name evidence="1" type="ORF">EI684_22205</name>
</gene>
<dbReference type="Proteomes" id="UP000280307">
    <property type="component" value="Unassembled WGS sequence"/>
</dbReference>
<protein>
    <submittedName>
        <fullName evidence="1">Hsp20/alpha crystallin family protein</fullName>
    </submittedName>
</protein>
<dbReference type="Gene3D" id="2.60.40.790">
    <property type="match status" value="1"/>
</dbReference>